<comment type="caution">
    <text evidence="4">The sequence shown here is derived from an EMBL/GenBank/DDBJ whole genome shotgun (WGS) entry which is preliminary data.</text>
</comment>
<dbReference type="InterPro" id="IPR055294">
    <property type="entry name" value="FBL60-like"/>
</dbReference>
<name>A0ABD1MLY5_9FABA</name>
<feature type="domain" description="F-box/LRR-repeat protein 15/At3g58940/PEG3-like LRR" evidence="3">
    <location>
        <begin position="124"/>
        <end position="218"/>
    </location>
</feature>
<evidence type="ECO:0000259" key="2">
    <source>
        <dbReference type="Pfam" id="PF00646"/>
    </source>
</evidence>
<keyword evidence="5" id="KW-1185">Reference proteome</keyword>
<evidence type="ECO:0000313" key="5">
    <source>
        <dbReference type="Proteomes" id="UP001603857"/>
    </source>
</evidence>
<protein>
    <recommendedName>
        <fullName evidence="6">F-box domain-containing protein</fullName>
    </recommendedName>
</protein>
<organism evidence="4 5">
    <name type="scientific">Flemingia macrophylla</name>
    <dbReference type="NCBI Taxonomy" id="520843"/>
    <lineage>
        <taxon>Eukaryota</taxon>
        <taxon>Viridiplantae</taxon>
        <taxon>Streptophyta</taxon>
        <taxon>Embryophyta</taxon>
        <taxon>Tracheophyta</taxon>
        <taxon>Spermatophyta</taxon>
        <taxon>Magnoliopsida</taxon>
        <taxon>eudicotyledons</taxon>
        <taxon>Gunneridae</taxon>
        <taxon>Pentapetalae</taxon>
        <taxon>rosids</taxon>
        <taxon>fabids</taxon>
        <taxon>Fabales</taxon>
        <taxon>Fabaceae</taxon>
        <taxon>Papilionoideae</taxon>
        <taxon>50 kb inversion clade</taxon>
        <taxon>NPAAA clade</taxon>
        <taxon>indigoferoid/millettioid clade</taxon>
        <taxon>Phaseoleae</taxon>
        <taxon>Flemingia</taxon>
    </lineage>
</organism>
<evidence type="ECO:0008006" key="6">
    <source>
        <dbReference type="Google" id="ProtNLM"/>
    </source>
</evidence>
<evidence type="ECO:0000259" key="3">
    <source>
        <dbReference type="Pfam" id="PF24758"/>
    </source>
</evidence>
<dbReference type="InterPro" id="IPR036047">
    <property type="entry name" value="F-box-like_dom_sf"/>
</dbReference>
<dbReference type="Gene3D" id="1.20.1280.50">
    <property type="match status" value="1"/>
</dbReference>
<dbReference type="EMBL" id="JBGMDY010000004">
    <property type="protein sequence ID" value="KAL2336806.1"/>
    <property type="molecule type" value="Genomic_DNA"/>
</dbReference>
<dbReference type="Proteomes" id="UP001603857">
    <property type="component" value="Unassembled WGS sequence"/>
</dbReference>
<accession>A0ABD1MLY5</accession>
<dbReference type="PANTHER" id="PTHR31293:SF12">
    <property type="entry name" value="RNI-LIKE SUPERFAMILY PROTEIN"/>
    <property type="match status" value="1"/>
</dbReference>
<dbReference type="Pfam" id="PF24758">
    <property type="entry name" value="LRR_At5g56370"/>
    <property type="match status" value="1"/>
</dbReference>
<feature type="domain" description="F-box" evidence="2">
    <location>
        <begin position="34"/>
        <end position="73"/>
    </location>
</feature>
<sequence>MAEFSEAPSRRQRTTHSRRQRTTNSGGDDNGDRISQLPDVLLLQILSLLSTKQAVATGILSKRWRLLWPSVSLLDFDDESSSGSRGGTGFAGFVNSVLLRHDAPTVELFRLRCANPDSSGEVPTWLCHMVRRGVEHVEVLLSLSRYVALPRSLFNCGTLTVLKLDGVFLNTLSSFSVSLPAIRVLHVGDRVLFGCHDYVVKLLAGCPVLEDLVLQSTYKDACGGVFCTDGNIVLNLNHLERAKLGFSWKKRCFKSMVLVFQALYNVSYLSLSDTAVGVPQLSTLCFCSLNLKKLLYMCGFDLHVKLAGHSEFNST</sequence>
<feature type="compositionally biased region" description="Basic residues" evidence="1">
    <location>
        <begin position="10"/>
        <end position="21"/>
    </location>
</feature>
<dbReference type="SUPFAM" id="SSF52047">
    <property type="entry name" value="RNI-like"/>
    <property type="match status" value="1"/>
</dbReference>
<reference evidence="4 5" key="1">
    <citation type="submission" date="2024-08" db="EMBL/GenBank/DDBJ databases">
        <title>Insights into the chromosomal genome structure of Flemingia macrophylla.</title>
        <authorList>
            <person name="Ding Y."/>
            <person name="Zhao Y."/>
            <person name="Bi W."/>
            <person name="Wu M."/>
            <person name="Zhao G."/>
            <person name="Gong Y."/>
            <person name="Li W."/>
            <person name="Zhang P."/>
        </authorList>
    </citation>
    <scope>NUCLEOTIDE SEQUENCE [LARGE SCALE GENOMIC DNA]</scope>
    <source>
        <strain evidence="4">DYQJB</strain>
        <tissue evidence="4">Leaf</tissue>
    </source>
</reference>
<feature type="region of interest" description="Disordered" evidence="1">
    <location>
        <begin position="1"/>
        <end position="32"/>
    </location>
</feature>
<evidence type="ECO:0000313" key="4">
    <source>
        <dbReference type="EMBL" id="KAL2336806.1"/>
    </source>
</evidence>
<dbReference type="InterPro" id="IPR055411">
    <property type="entry name" value="LRR_FXL15/At3g58940/PEG3-like"/>
</dbReference>
<dbReference type="SUPFAM" id="SSF81383">
    <property type="entry name" value="F-box domain"/>
    <property type="match status" value="1"/>
</dbReference>
<dbReference type="AlphaFoldDB" id="A0ABD1MLY5"/>
<gene>
    <name evidence="4" type="ORF">Fmac_011252</name>
</gene>
<dbReference type="PANTHER" id="PTHR31293">
    <property type="entry name" value="RNI-LIKE SUPERFAMILY PROTEIN"/>
    <property type="match status" value="1"/>
</dbReference>
<dbReference type="Pfam" id="PF00646">
    <property type="entry name" value="F-box"/>
    <property type="match status" value="1"/>
</dbReference>
<proteinExistence type="predicted"/>
<evidence type="ECO:0000256" key="1">
    <source>
        <dbReference type="SAM" id="MobiDB-lite"/>
    </source>
</evidence>
<dbReference type="InterPro" id="IPR001810">
    <property type="entry name" value="F-box_dom"/>
</dbReference>